<dbReference type="FunFam" id="1.10.167.10:FF:000001">
    <property type="entry name" value="Putative regulator of g-protein signaling 12"/>
    <property type="match status" value="1"/>
</dbReference>
<protein>
    <submittedName>
        <fullName evidence="2">Regulator of G-protein signaling 21-like</fullName>
    </submittedName>
</protein>
<organism evidence="2 3">
    <name type="scientific">Sphaeramia orbicularis</name>
    <name type="common">orbiculate cardinalfish</name>
    <dbReference type="NCBI Taxonomy" id="375764"/>
    <lineage>
        <taxon>Eukaryota</taxon>
        <taxon>Metazoa</taxon>
        <taxon>Chordata</taxon>
        <taxon>Craniata</taxon>
        <taxon>Vertebrata</taxon>
        <taxon>Euteleostomi</taxon>
        <taxon>Actinopterygii</taxon>
        <taxon>Neopterygii</taxon>
        <taxon>Teleostei</taxon>
        <taxon>Neoteleostei</taxon>
        <taxon>Acanthomorphata</taxon>
        <taxon>Gobiaria</taxon>
        <taxon>Kurtiformes</taxon>
        <taxon>Apogonoidei</taxon>
        <taxon>Apogonidae</taxon>
        <taxon>Apogoninae</taxon>
        <taxon>Sphaeramia</taxon>
    </lineage>
</organism>
<dbReference type="PANTHER" id="PTHR10845:SF43">
    <property type="entry name" value="REGULATOR OF G-PROTEIN SIGNALING 2"/>
    <property type="match status" value="1"/>
</dbReference>
<feature type="domain" description="RGS" evidence="1">
    <location>
        <begin position="74"/>
        <end position="190"/>
    </location>
</feature>
<keyword evidence="3" id="KW-1185">Reference proteome</keyword>
<gene>
    <name evidence="2" type="primary">LOC115436690</name>
</gene>
<dbReference type="OrthoDB" id="196547at2759"/>
<evidence type="ECO:0000259" key="1">
    <source>
        <dbReference type="PROSITE" id="PS50132"/>
    </source>
</evidence>
<sequence>MQTETCLHITQGRSCYSHSTMNGLCSTAPLDLHNTQRIRHTAWKSRIHDFMQSPLPWRKIYRQATNETSLLGESLETLLSHKRGQIVFRDFLKSEFCEENLDFWLACQEYKTHESPEKLRWRAENIYEEFITAESPKQVNLDFSTRDAISRSLQQPTASCFVAAQKKVYSLMENGSFQRFIHSEQYKVLSDAALKQKGLRKHRKALKTKSTGDLLQPDSKAILLQRDLHLWHGD</sequence>
<dbReference type="InterPro" id="IPR044926">
    <property type="entry name" value="RGS_subdomain_2"/>
</dbReference>
<dbReference type="PROSITE" id="PS50132">
    <property type="entry name" value="RGS"/>
    <property type="match status" value="1"/>
</dbReference>
<name>A0A673AH75_9TELE</name>
<evidence type="ECO:0000313" key="3">
    <source>
        <dbReference type="Proteomes" id="UP000472271"/>
    </source>
</evidence>
<dbReference type="Ensembl" id="ENSSORT00005029437.1">
    <property type="protein sequence ID" value="ENSSORP00005028624.1"/>
    <property type="gene ID" value="ENSSORG00005013694.1"/>
</dbReference>
<proteinExistence type="predicted"/>
<dbReference type="InParanoid" id="A0A673AH75"/>
<reference evidence="2" key="2">
    <citation type="submission" date="2025-08" db="UniProtKB">
        <authorList>
            <consortium name="Ensembl"/>
        </authorList>
    </citation>
    <scope>IDENTIFICATION</scope>
</reference>
<dbReference type="PANTHER" id="PTHR10845">
    <property type="entry name" value="REGULATOR OF G PROTEIN SIGNALING"/>
    <property type="match status" value="1"/>
</dbReference>
<dbReference type="InterPro" id="IPR036305">
    <property type="entry name" value="RGS_sf"/>
</dbReference>
<accession>A0A673AH75</accession>
<dbReference type="GeneID" id="115436690"/>
<reference evidence="2" key="3">
    <citation type="submission" date="2025-09" db="UniProtKB">
        <authorList>
            <consortium name="Ensembl"/>
        </authorList>
    </citation>
    <scope>IDENTIFICATION</scope>
</reference>
<dbReference type="SUPFAM" id="SSF48097">
    <property type="entry name" value="Regulator of G-protein signaling, RGS"/>
    <property type="match status" value="1"/>
</dbReference>
<dbReference type="PRINTS" id="PR01301">
    <property type="entry name" value="RGSPROTEIN"/>
</dbReference>
<reference evidence="2" key="1">
    <citation type="submission" date="2019-06" db="EMBL/GenBank/DDBJ databases">
        <authorList>
            <consortium name="Wellcome Sanger Institute Data Sharing"/>
        </authorList>
    </citation>
    <scope>NUCLEOTIDE SEQUENCE [LARGE SCALE GENOMIC DNA]</scope>
</reference>
<dbReference type="Gene3D" id="1.10.167.10">
    <property type="entry name" value="Regulator of G-protein Signalling 4, domain 2"/>
    <property type="match status" value="1"/>
</dbReference>
<evidence type="ECO:0000313" key="2">
    <source>
        <dbReference type="Ensembl" id="ENSSORP00005028624.1"/>
    </source>
</evidence>
<dbReference type="Proteomes" id="UP000472271">
    <property type="component" value="Chromosome 17"/>
</dbReference>
<dbReference type="RefSeq" id="XP_030015458.1">
    <property type="nucleotide sequence ID" value="XM_030159598.1"/>
</dbReference>
<dbReference type="SMART" id="SM00315">
    <property type="entry name" value="RGS"/>
    <property type="match status" value="1"/>
</dbReference>
<dbReference type="Pfam" id="PF00615">
    <property type="entry name" value="RGS"/>
    <property type="match status" value="1"/>
</dbReference>
<dbReference type="AlphaFoldDB" id="A0A673AH75"/>
<dbReference type="InterPro" id="IPR016137">
    <property type="entry name" value="RGS"/>
</dbReference>